<accession>A0A367QDP4</accession>
<sequence length="215" mass="22856">MKIGVVGSGNMGGGLGKIWVKAGHQVIFSYSRDESKLYQLAASAGDNAKAGTPEEAVYQSDVVMLAVWVPSLEEIIHTTGSLDDKIIITCVSGLQPDFTGQTIGIATNLKASIAETIQQLAPKAKVVEAFNITFAEIIGSDSRQFGDDRPSVFYCGNDAEAKNIVAGLIEECGYEAVDAGDLIVARSLETLATAWVQFAVTSKLFPNLGLKALRR</sequence>
<dbReference type="Pfam" id="PF03807">
    <property type="entry name" value="F420_oxidored"/>
    <property type="match status" value="1"/>
</dbReference>
<dbReference type="EMBL" id="LXQD01000326">
    <property type="protein sequence ID" value="RCJ22307.1"/>
    <property type="molecule type" value="Genomic_DNA"/>
</dbReference>
<keyword evidence="1" id="KW-0560">Oxidoreductase</keyword>
<dbReference type="SUPFAM" id="SSF51735">
    <property type="entry name" value="NAD(P)-binding Rossmann-fold domains"/>
    <property type="match status" value="1"/>
</dbReference>
<keyword evidence="4" id="KW-1185">Reference proteome</keyword>
<feature type="domain" description="Pyrroline-5-carboxylate reductase catalytic N-terminal" evidence="2">
    <location>
        <begin position="2"/>
        <end position="92"/>
    </location>
</feature>
<evidence type="ECO:0000259" key="2">
    <source>
        <dbReference type="Pfam" id="PF03807"/>
    </source>
</evidence>
<organism evidence="3 4">
    <name type="scientific">Nostoc minutum NIES-26</name>
    <dbReference type="NCBI Taxonomy" id="1844469"/>
    <lineage>
        <taxon>Bacteria</taxon>
        <taxon>Bacillati</taxon>
        <taxon>Cyanobacteriota</taxon>
        <taxon>Cyanophyceae</taxon>
        <taxon>Nostocales</taxon>
        <taxon>Nostocaceae</taxon>
        <taxon>Nostoc</taxon>
    </lineage>
</organism>
<name>A0A367QDP4_9NOSO</name>
<dbReference type="PANTHER" id="PTHR14239:SF10">
    <property type="entry name" value="REDUCTASE"/>
    <property type="match status" value="1"/>
</dbReference>
<dbReference type="InterPro" id="IPR036291">
    <property type="entry name" value="NAD(P)-bd_dom_sf"/>
</dbReference>
<reference evidence="3" key="1">
    <citation type="submission" date="2016-04" db="EMBL/GenBank/DDBJ databases">
        <authorList>
            <person name="Tabuchi Yagui T.R."/>
        </authorList>
    </citation>
    <scope>NUCLEOTIDE SEQUENCE [LARGE SCALE GENOMIC DNA]</scope>
    <source>
        <strain evidence="3">NIES-26</strain>
    </source>
</reference>
<evidence type="ECO:0000313" key="4">
    <source>
        <dbReference type="Proteomes" id="UP000252107"/>
    </source>
</evidence>
<dbReference type="Proteomes" id="UP000252107">
    <property type="component" value="Unassembled WGS sequence"/>
</dbReference>
<comment type="caution">
    <text evidence="3">The sequence shown here is derived from an EMBL/GenBank/DDBJ whole genome shotgun (WGS) entry which is preliminary data.</text>
</comment>
<dbReference type="GO" id="GO:0016491">
    <property type="term" value="F:oxidoreductase activity"/>
    <property type="evidence" value="ECO:0007669"/>
    <property type="project" value="UniProtKB-KW"/>
</dbReference>
<protein>
    <recommendedName>
        <fullName evidence="2">Pyrroline-5-carboxylate reductase catalytic N-terminal domain-containing protein</fullName>
    </recommendedName>
</protein>
<dbReference type="PANTHER" id="PTHR14239">
    <property type="entry name" value="DUDULIN-RELATED"/>
    <property type="match status" value="1"/>
</dbReference>
<dbReference type="InterPro" id="IPR051267">
    <property type="entry name" value="STEAP_metalloreductase"/>
</dbReference>
<evidence type="ECO:0000256" key="1">
    <source>
        <dbReference type="ARBA" id="ARBA00023002"/>
    </source>
</evidence>
<gene>
    <name evidence="3" type="ORF">A6770_29835</name>
</gene>
<evidence type="ECO:0000313" key="3">
    <source>
        <dbReference type="EMBL" id="RCJ22307.1"/>
    </source>
</evidence>
<proteinExistence type="predicted"/>
<dbReference type="InterPro" id="IPR028939">
    <property type="entry name" value="P5C_Rdtase_cat_N"/>
</dbReference>
<dbReference type="Gene3D" id="3.40.50.720">
    <property type="entry name" value="NAD(P)-binding Rossmann-like Domain"/>
    <property type="match status" value="1"/>
</dbReference>
<dbReference type="AlphaFoldDB" id="A0A367QDP4"/>